<dbReference type="Proteomes" id="UP001642540">
    <property type="component" value="Unassembled WGS sequence"/>
</dbReference>
<evidence type="ECO:0000256" key="10">
    <source>
        <dbReference type="ARBA" id="ARBA00023303"/>
    </source>
</evidence>
<dbReference type="InterPro" id="IPR036719">
    <property type="entry name" value="Neuro-gated_channel_TM_sf"/>
</dbReference>
<dbReference type="Gene3D" id="1.20.58.390">
    <property type="entry name" value="Neurotransmitter-gated ion-channel transmembrane domain"/>
    <property type="match status" value="1"/>
</dbReference>
<evidence type="ECO:0000259" key="13">
    <source>
        <dbReference type="Pfam" id="PF02932"/>
    </source>
</evidence>
<reference evidence="14 15" key="1">
    <citation type="submission" date="2024-08" db="EMBL/GenBank/DDBJ databases">
        <authorList>
            <person name="Cucini C."/>
            <person name="Frati F."/>
        </authorList>
    </citation>
    <scope>NUCLEOTIDE SEQUENCE [LARGE SCALE GENOMIC DNA]</scope>
</reference>
<name>A0ABP1QJC4_9HEXA</name>
<evidence type="ECO:0000256" key="7">
    <source>
        <dbReference type="ARBA" id="ARBA00022989"/>
    </source>
</evidence>
<dbReference type="PROSITE" id="PS00236">
    <property type="entry name" value="NEUROTR_ION_CHANNEL"/>
    <property type="match status" value="1"/>
</dbReference>
<keyword evidence="10" id="KW-0407">Ion channel</keyword>
<evidence type="ECO:0000256" key="6">
    <source>
        <dbReference type="ARBA" id="ARBA00022729"/>
    </source>
</evidence>
<keyword evidence="7 11" id="KW-1133">Transmembrane helix</keyword>
<dbReference type="PANTHER" id="PTHR18945">
    <property type="entry name" value="NEUROTRANSMITTER GATED ION CHANNEL"/>
    <property type="match status" value="1"/>
</dbReference>
<dbReference type="InterPro" id="IPR006028">
    <property type="entry name" value="GABAA/Glycine_rcpt"/>
</dbReference>
<organism evidence="14 15">
    <name type="scientific">Orchesella dallaii</name>
    <dbReference type="NCBI Taxonomy" id="48710"/>
    <lineage>
        <taxon>Eukaryota</taxon>
        <taxon>Metazoa</taxon>
        <taxon>Ecdysozoa</taxon>
        <taxon>Arthropoda</taxon>
        <taxon>Hexapoda</taxon>
        <taxon>Collembola</taxon>
        <taxon>Entomobryomorpha</taxon>
        <taxon>Entomobryoidea</taxon>
        <taxon>Orchesellidae</taxon>
        <taxon>Orchesellinae</taxon>
        <taxon>Orchesella</taxon>
    </lineage>
</organism>
<evidence type="ECO:0000256" key="2">
    <source>
        <dbReference type="ARBA" id="ARBA00004236"/>
    </source>
</evidence>
<dbReference type="InterPro" id="IPR006029">
    <property type="entry name" value="Neurotrans-gated_channel_TM"/>
</dbReference>
<comment type="caution">
    <text evidence="14">The sequence shown here is derived from an EMBL/GenBank/DDBJ whole genome shotgun (WGS) entry which is preliminary data.</text>
</comment>
<feature type="domain" description="Neurotransmitter-gated ion-channel transmembrane" evidence="13">
    <location>
        <begin position="287"/>
        <end position="369"/>
    </location>
</feature>
<evidence type="ECO:0000256" key="4">
    <source>
        <dbReference type="ARBA" id="ARBA00022475"/>
    </source>
</evidence>
<feature type="transmembrane region" description="Helical" evidence="11">
    <location>
        <begin position="482"/>
        <end position="502"/>
    </location>
</feature>
<keyword evidence="5 11" id="KW-0812">Transmembrane</keyword>
<proteinExistence type="predicted"/>
<evidence type="ECO:0000256" key="9">
    <source>
        <dbReference type="ARBA" id="ARBA00023136"/>
    </source>
</evidence>
<evidence type="ECO:0000256" key="5">
    <source>
        <dbReference type="ARBA" id="ARBA00022692"/>
    </source>
</evidence>
<dbReference type="InterPro" id="IPR018000">
    <property type="entry name" value="Neurotransmitter_ion_chnl_CS"/>
</dbReference>
<dbReference type="PRINTS" id="PR00253">
    <property type="entry name" value="GABAARECEPTR"/>
</dbReference>
<dbReference type="Gene3D" id="2.70.170.10">
    <property type="entry name" value="Neurotransmitter-gated ion-channel ligand-binding domain"/>
    <property type="match status" value="1"/>
</dbReference>
<protein>
    <recommendedName>
        <fullName evidence="16">Glycine receptor subunit alphaZ1</fullName>
    </recommendedName>
</protein>
<evidence type="ECO:0000259" key="12">
    <source>
        <dbReference type="Pfam" id="PF02931"/>
    </source>
</evidence>
<feature type="transmembrane region" description="Helical" evidence="11">
    <location>
        <begin position="281"/>
        <end position="302"/>
    </location>
</feature>
<accession>A0ABP1QJC4</accession>
<keyword evidence="8" id="KW-0406">Ion transport</keyword>
<dbReference type="EMBL" id="CAXLJM020000036">
    <property type="protein sequence ID" value="CAL8105065.1"/>
    <property type="molecule type" value="Genomic_DNA"/>
</dbReference>
<dbReference type="InterPro" id="IPR038050">
    <property type="entry name" value="Neuro_actylchol_rec"/>
</dbReference>
<evidence type="ECO:0000313" key="15">
    <source>
        <dbReference type="Proteomes" id="UP001642540"/>
    </source>
</evidence>
<dbReference type="Pfam" id="PF02932">
    <property type="entry name" value="Neur_chan_memb"/>
    <property type="match status" value="1"/>
</dbReference>
<feature type="transmembrane region" description="Helical" evidence="11">
    <location>
        <begin position="309"/>
        <end position="328"/>
    </location>
</feature>
<gene>
    <name evidence="14" type="ORF">ODALV1_LOCUS11945</name>
</gene>
<keyword evidence="9 11" id="KW-0472">Membrane</keyword>
<dbReference type="Pfam" id="PF02931">
    <property type="entry name" value="Neur_chan_LBD"/>
    <property type="match status" value="1"/>
</dbReference>
<dbReference type="CDD" id="cd19049">
    <property type="entry name" value="LGIC_TM_anion"/>
    <property type="match status" value="1"/>
</dbReference>
<dbReference type="InterPro" id="IPR006201">
    <property type="entry name" value="Neur_channel"/>
</dbReference>
<feature type="transmembrane region" description="Helical" evidence="11">
    <location>
        <begin position="16"/>
        <end position="35"/>
    </location>
</feature>
<evidence type="ECO:0008006" key="16">
    <source>
        <dbReference type="Google" id="ProtNLM"/>
    </source>
</evidence>
<evidence type="ECO:0000256" key="8">
    <source>
        <dbReference type="ARBA" id="ARBA00023065"/>
    </source>
</evidence>
<keyword evidence="6" id="KW-0732">Signal</keyword>
<dbReference type="SUPFAM" id="SSF90112">
    <property type="entry name" value="Neurotransmitter-gated ion-channel transmembrane pore"/>
    <property type="match status" value="1"/>
</dbReference>
<dbReference type="SUPFAM" id="SSF63712">
    <property type="entry name" value="Nicotinic receptor ligand binding domain-like"/>
    <property type="match status" value="1"/>
</dbReference>
<evidence type="ECO:0000256" key="1">
    <source>
        <dbReference type="ARBA" id="ARBA00004141"/>
    </source>
</evidence>
<evidence type="ECO:0000256" key="3">
    <source>
        <dbReference type="ARBA" id="ARBA00022448"/>
    </source>
</evidence>
<feature type="transmembrane region" description="Helical" evidence="11">
    <location>
        <begin position="343"/>
        <end position="366"/>
    </location>
</feature>
<keyword evidence="15" id="KW-1185">Reference proteome</keyword>
<evidence type="ECO:0000256" key="11">
    <source>
        <dbReference type="SAM" id="Phobius"/>
    </source>
</evidence>
<keyword evidence="3" id="KW-0813">Transport</keyword>
<comment type="subcellular location">
    <subcellularLocation>
        <location evidence="2">Cell membrane</location>
    </subcellularLocation>
    <subcellularLocation>
        <location evidence="1">Membrane</location>
        <topology evidence="1">Multi-pass membrane protein</topology>
    </subcellularLocation>
</comment>
<evidence type="ECO:0000313" key="14">
    <source>
        <dbReference type="EMBL" id="CAL8105065.1"/>
    </source>
</evidence>
<sequence>MGLAQRMKLVMRSNPIYATYLGVLLGIINVCVSTASKSRDGSDNCGVSDELCDCFINGSDVGELFVPGDYNKAQIPRMGFDNMGKLLPLKVYFAASVQTIAPIVVAATEFRIKMKLILKWTDWRLRTCNNISSLQPPKTLFLPVEKSHLIWLPSPYISNAKYEEIQRLERELMSVSISNAGLVTFTFVMNATVCCAMNFKWYPLDSQICPLRIESFSHDESFVDYDWLPNKPFEILPKRLLQFDVSHDLVYRKSHSVRMHIGGNYTELIVYFRFNRLLENYMIQNFVPVCLLVILSWFSFWLELDVTAARASLLMTVMLTLVTLISSLRTELPPVAYVKGVDIWIFGCMLAIFGAMAEFALVKVLYSITEEIRRQNRVETLWRRNDGENENFMFYPQEISQQHTLWAIAMPMPSYRKKRLGSVVLSGRSVATSHLPQIDWHTIFGIRIPLVWTRFQDDADGSSSSSTRKYVLWREIDNVSKLLFPTLFFLFTICYWIILIVFSKMELDSI</sequence>
<feature type="transmembrane region" description="Helical" evidence="11">
    <location>
        <begin position="91"/>
        <end position="110"/>
    </location>
</feature>
<dbReference type="InterPro" id="IPR036734">
    <property type="entry name" value="Neur_chan_lig-bd_sf"/>
</dbReference>
<dbReference type="CDD" id="cd18987">
    <property type="entry name" value="LGIC_ECD_anion"/>
    <property type="match status" value="1"/>
</dbReference>
<feature type="domain" description="Neurotransmitter-gated ion-channel ligand-binding" evidence="12">
    <location>
        <begin position="69"/>
        <end position="276"/>
    </location>
</feature>
<dbReference type="InterPro" id="IPR006202">
    <property type="entry name" value="Neur_chan_lig-bd"/>
</dbReference>
<keyword evidence="4" id="KW-1003">Cell membrane</keyword>